<evidence type="ECO:0000256" key="4">
    <source>
        <dbReference type="ARBA" id="ARBA00023163"/>
    </source>
</evidence>
<comment type="similarity">
    <text evidence="2 6">Belongs to the Mediator complex subunit 6 family.</text>
</comment>
<keyword evidence="4 6" id="KW-0804">Transcription</keyword>
<reference evidence="9 10" key="1">
    <citation type="journal article" date="2014" name="BMC Biol.">
        <title>A comprehensive evaluation of rodent malaria parasite genomes and gene expression.</title>
        <authorList>
            <person name="Otto T.D."/>
            <person name="Bohme U."/>
            <person name="Jackson A.P."/>
            <person name="Hunt M."/>
            <person name="Franke-Fayard B."/>
            <person name="Hoeijmakers W.A."/>
            <person name="Religa A.A."/>
            <person name="Robertson L."/>
            <person name="Sanders M."/>
            <person name="Ogun S.A."/>
            <person name="Cunningham D."/>
            <person name="Erhart A."/>
            <person name="Billker O."/>
            <person name="Khan S.M."/>
            <person name="Stunnenberg H.G."/>
            <person name="Langhorne J."/>
            <person name="Holder A.A."/>
            <person name="Waters A.P."/>
            <person name="Newbold C.I."/>
            <person name="Pain A."/>
            <person name="Berriman M."/>
            <person name="Janse C.J."/>
        </authorList>
    </citation>
    <scope>NUCLEOTIDE SEQUENCE [LARGE SCALE GENOMIC DNA]</scope>
    <source>
        <strain evidence="9 10">AS</strain>
    </source>
</reference>
<dbReference type="InterPro" id="IPR007018">
    <property type="entry name" value="Mediator_Med6"/>
</dbReference>
<dbReference type="Pfam" id="PF04934">
    <property type="entry name" value="Med6"/>
    <property type="match status" value="1"/>
</dbReference>
<dbReference type="VEuPathDB" id="PlasmoDB:PCHAS_1337500"/>
<organism evidence="7 12">
    <name type="scientific">Plasmodium chabaudi chabaudi</name>
    <dbReference type="NCBI Taxonomy" id="31271"/>
    <lineage>
        <taxon>Eukaryota</taxon>
        <taxon>Sar</taxon>
        <taxon>Alveolata</taxon>
        <taxon>Apicomplexa</taxon>
        <taxon>Aconoidasida</taxon>
        <taxon>Haemosporida</taxon>
        <taxon>Plasmodiidae</taxon>
        <taxon>Plasmodium</taxon>
        <taxon>Plasmodium (Vinckeia)</taxon>
    </lineage>
</organism>
<protein>
    <recommendedName>
        <fullName evidence="6">Mediator of RNA polymerase II transcription subunit 6</fullName>
    </recommendedName>
    <alternativeName>
        <fullName evidence="6">Mediator complex subunit 6</fullName>
    </alternativeName>
</protein>
<dbReference type="Proteomes" id="UP000071118">
    <property type="component" value="Chromosome 13"/>
</dbReference>
<keyword evidence="5 6" id="KW-0539">Nucleus</keyword>
<keyword evidence="3 6" id="KW-0805">Transcription regulation</keyword>
<keyword evidence="6" id="KW-0010">Activator</keyword>
<comment type="subcellular location">
    <subcellularLocation>
        <location evidence="1 6">Nucleus</location>
    </subcellularLocation>
</comment>
<dbReference type="RefSeq" id="XP_736519.2">
    <property type="nucleotide sequence ID" value="XM_731426.2"/>
</dbReference>
<dbReference type="GeneID" id="3489524"/>
<evidence type="ECO:0000313" key="9">
    <source>
        <dbReference type="EMBL" id="VTZ70327.1"/>
    </source>
</evidence>
<evidence type="ECO:0000313" key="12">
    <source>
        <dbReference type="Proteomes" id="UP000507163"/>
    </source>
</evidence>
<evidence type="ECO:0000313" key="8">
    <source>
        <dbReference type="EMBL" id="SCM08400.1"/>
    </source>
</evidence>
<gene>
    <name evidence="6" type="primary">MED6</name>
    <name evidence="7" type="ORF">PCHAJ_000385900</name>
    <name evidence="9" type="ORF">PCHAS_1337500</name>
    <name evidence="8" type="ORF">PCHCB_000389100</name>
</gene>
<evidence type="ECO:0000256" key="6">
    <source>
        <dbReference type="RuleBase" id="RU364143"/>
    </source>
</evidence>
<dbReference type="GO" id="GO:0006357">
    <property type="term" value="P:regulation of transcription by RNA polymerase II"/>
    <property type="evidence" value="ECO:0007669"/>
    <property type="project" value="InterPro"/>
</dbReference>
<evidence type="ECO:0000313" key="7">
    <source>
        <dbReference type="EMBL" id="SCM05101.1"/>
    </source>
</evidence>
<reference evidence="9" key="2">
    <citation type="submission" date="2014-05" db="EMBL/GenBank/DDBJ databases">
        <authorList>
            <person name="Aslett M.A."/>
            <person name="De Silva N."/>
        </authorList>
    </citation>
    <scope>NUCLEOTIDE SEQUENCE</scope>
    <source>
        <strain evidence="9">AS</strain>
    </source>
</reference>
<dbReference type="KEGG" id="pcb:PCHAS_1337500"/>
<dbReference type="EMBL" id="LK022890">
    <property type="protein sequence ID" value="VTZ70327.1"/>
    <property type="molecule type" value="Genomic_DNA"/>
</dbReference>
<evidence type="ECO:0000313" key="10">
    <source>
        <dbReference type="Proteomes" id="UP000071118"/>
    </source>
</evidence>
<comment type="function">
    <text evidence="6">Component of the Mediator complex, a coactivator involved in the regulated transcription of nearly all RNA polymerase II-dependent genes. Mediator functions as a bridge to convey information from gene-specific regulatory proteins to the basal RNA polymerase II transcription machinery. Mediator is recruited to promoters by direct interactions with regulatory proteins and serves as a scaffold for the assembly of a functional preinitiation complex with RNA polymerase II and the general transcription factors.</text>
</comment>
<dbReference type="Proteomes" id="UP000195489">
    <property type="component" value="Chromosome 13"/>
</dbReference>
<dbReference type="Proteomes" id="UP000507163">
    <property type="component" value="Chromosome 13"/>
</dbReference>
<proteinExistence type="inferred from homology"/>
<dbReference type="GO" id="GO:0003712">
    <property type="term" value="F:transcription coregulator activity"/>
    <property type="evidence" value="ECO:0007669"/>
    <property type="project" value="InterPro"/>
</dbReference>
<evidence type="ECO:0000256" key="1">
    <source>
        <dbReference type="ARBA" id="ARBA00004123"/>
    </source>
</evidence>
<sequence>MAETYYESELKKDNKIEYVDNIFLSKNILNNRENALNYFYTSPFYTSKSHASLNEKIRVGKIIGEEDEGYLFDISYDNLDVLKKDEPADSASMHIYYNTNSIYHIRLTHIYKLKNILFKKVTQMFCVFNGKIYSSRSFGELLINKINNIVRNIENFYGRVNNMMNFNITSNYYFENKAHLKQLDDSHKNFSLDDFNISITKKKKNKQNYKNDYF</sequence>
<name>A0A077TR79_PLACU</name>
<accession>A0A077TR79</accession>
<keyword evidence="10" id="KW-1185">Reference proteome</keyword>
<dbReference type="Gene3D" id="3.10.450.580">
    <property type="entry name" value="Mediator complex, subunit Med6"/>
    <property type="match status" value="1"/>
</dbReference>
<evidence type="ECO:0000256" key="3">
    <source>
        <dbReference type="ARBA" id="ARBA00023015"/>
    </source>
</evidence>
<evidence type="ECO:0000256" key="2">
    <source>
        <dbReference type="ARBA" id="ARBA00007526"/>
    </source>
</evidence>
<dbReference type="EMBL" id="LT608165">
    <property type="protein sequence ID" value="SCM08400.1"/>
    <property type="molecule type" value="Genomic_DNA"/>
</dbReference>
<comment type="subunit">
    <text evidence="6">Component of the Mediator complex.</text>
</comment>
<reference evidence="11 12" key="3">
    <citation type="submission" date="2016-08" db="EMBL/GenBank/DDBJ databases">
        <authorList>
            <consortium name="Pathogen Informatics"/>
        </authorList>
    </citation>
    <scope>NUCLEOTIDE SEQUENCE [LARGE SCALE GENOMIC DNA]</scope>
    <source>
        <strain evidence="7 12">AJ</strain>
        <strain evidence="9">AS</strain>
        <strain evidence="8 11">CB</strain>
    </source>
</reference>
<dbReference type="EMBL" id="LT608179">
    <property type="protein sequence ID" value="SCM05101.1"/>
    <property type="molecule type" value="Genomic_DNA"/>
</dbReference>
<dbReference type="AlphaFoldDB" id="A0A077TR79"/>
<dbReference type="OrthoDB" id="344220at2759"/>
<dbReference type="GO" id="GO:0016592">
    <property type="term" value="C:mediator complex"/>
    <property type="evidence" value="ECO:0007669"/>
    <property type="project" value="InterPro"/>
</dbReference>
<evidence type="ECO:0000313" key="11">
    <source>
        <dbReference type="Proteomes" id="UP000195489"/>
    </source>
</evidence>
<dbReference type="InterPro" id="IPR038566">
    <property type="entry name" value="Mediator_Med6_sf"/>
</dbReference>
<evidence type="ECO:0000256" key="5">
    <source>
        <dbReference type="ARBA" id="ARBA00023242"/>
    </source>
</evidence>